<reference evidence="1" key="1">
    <citation type="submission" date="2016-05" db="EMBL/GenBank/DDBJ databases">
        <authorList>
            <person name="Lavstsen T."/>
            <person name="Jespersen J.S."/>
        </authorList>
    </citation>
    <scope>NUCLEOTIDE SEQUENCE</scope>
    <source>
        <strain evidence="1">PWN146_assembly</strain>
    </source>
</reference>
<evidence type="ECO:0000313" key="1">
    <source>
        <dbReference type="EMBL" id="SAY46612.1"/>
    </source>
</evidence>
<sequence length="77" mass="9092">MDKQEYRLYLAMLKARGDLARKEMADNARRRNLIKAHRQRRSDDIRSLLAWKNRDMSVDGLLASDDELDARERAFGK</sequence>
<proteinExistence type="predicted"/>
<accession>A0A1C3HNK5</accession>
<organism evidence="1">
    <name type="scientific">Serratia marcescens</name>
    <dbReference type="NCBI Taxonomy" id="615"/>
    <lineage>
        <taxon>Bacteria</taxon>
        <taxon>Pseudomonadati</taxon>
        <taxon>Pseudomonadota</taxon>
        <taxon>Gammaproteobacteria</taxon>
        <taxon>Enterobacterales</taxon>
        <taxon>Yersiniaceae</taxon>
        <taxon>Serratia</taxon>
    </lineage>
</organism>
<protein>
    <submittedName>
        <fullName evidence="1">Uncharacterized protein</fullName>
    </submittedName>
</protein>
<name>A0A1C3HNK5_SERMA</name>
<gene>
    <name evidence="1" type="ORF">PWN146_05381</name>
</gene>
<dbReference type="RefSeq" id="WP_149543306.1">
    <property type="nucleotide sequence ID" value="NZ_VTUT01000134.1"/>
</dbReference>
<dbReference type="EMBL" id="LT575492">
    <property type="protein sequence ID" value="SAY46612.1"/>
    <property type="molecule type" value="Genomic_DNA"/>
</dbReference>
<dbReference type="AlphaFoldDB" id="A0A1C3HNK5"/>